<dbReference type="Pfam" id="PF16403">
    <property type="entry name" value="Bact_surface_Ig-like"/>
    <property type="match status" value="1"/>
</dbReference>
<protein>
    <recommendedName>
        <fullName evidence="1">SLH domain-containing protein</fullName>
    </recommendedName>
</protein>
<dbReference type="Gene3D" id="2.60.40.10">
    <property type="entry name" value="Immunoglobulins"/>
    <property type="match status" value="2"/>
</dbReference>
<feature type="domain" description="SLH" evidence="1">
    <location>
        <begin position="385"/>
        <end position="442"/>
    </location>
</feature>
<comment type="caution">
    <text evidence="2">The sequence shown here is derived from an EMBL/GenBank/DDBJ whole genome shotgun (WGS) entry which is preliminary data.</text>
</comment>
<keyword evidence="3" id="KW-1185">Reference proteome</keyword>
<feature type="domain" description="SLH" evidence="1">
    <location>
        <begin position="313"/>
        <end position="376"/>
    </location>
</feature>
<dbReference type="InterPro" id="IPR001119">
    <property type="entry name" value="SLH_dom"/>
</dbReference>
<dbReference type="Pfam" id="PF00395">
    <property type="entry name" value="SLH"/>
    <property type="match status" value="3"/>
</dbReference>
<feature type="domain" description="SLH" evidence="1">
    <location>
        <begin position="250"/>
        <end position="311"/>
    </location>
</feature>
<sequence length="442" mass="46687">MTIILDGSDAESVPVGAGGTWTWTPPTALGEGDHTVQVRATDGAGNGGPDSDTNTFTVDVTAPVITLQGSATMSILTGDVFVDPGATAEDALEGAVLVTVTGHVDHLTPGDYELTYRAQDSAGNLAAEVTRTVRVNAPSIPVYYSNNADLKQLTITADGAEQQLTPLFAPETTSYKLETTAEQVDIGAVKAHSGATVTLKEERLPASGIWTLDLAEGDNLFDIKVMAESGTVKTYRLTIVRLADQEQPEPTACAFRDIAGHWAEDPICEAAALGVVQGDNAGMFHPQRQVTRIEFAAMLLRALEISAEGESRALTFADADRIPDWAKDVASAAVNAGVLKGYLDGTLRPLQTVSRLEMAAMMTRALERSLSEGEGGEASASGETAASFADDADIPDWARAYIYTAAQHGLLLGRGDNLFVPNGLATRAEATVTILRLWQIIQ</sequence>
<dbReference type="Proteomes" id="UP000245202">
    <property type="component" value="Unassembled WGS sequence"/>
</dbReference>
<dbReference type="AlphaFoldDB" id="A0A2R5F1F7"/>
<dbReference type="InterPro" id="IPR032179">
    <property type="entry name" value="Cry22Aa_Ig-like"/>
</dbReference>
<evidence type="ECO:0000313" key="3">
    <source>
        <dbReference type="Proteomes" id="UP000245202"/>
    </source>
</evidence>
<dbReference type="InterPro" id="IPR025883">
    <property type="entry name" value="Cadherin-like_domain"/>
</dbReference>
<gene>
    <name evidence="2" type="ORF">PAT3040_04752</name>
</gene>
<dbReference type="Pfam" id="PF19077">
    <property type="entry name" value="Big_13"/>
    <property type="match status" value="1"/>
</dbReference>
<dbReference type="InterPro" id="IPR013783">
    <property type="entry name" value="Ig-like_fold"/>
</dbReference>
<dbReference type="PANTHER" id="PTHR43308:SF5">
    <property type="entry name" value="S-LAYER PROTEIN _ PEPTIDOGLYCAN ENDO-BETA-N-ACETYLGLUCOSAMINIDASE"/>
    <property type="match status" value="1"/>
</dbReference>
<accession>A0A2R5F1F7</accession>
<dbReference type="InterPro" id="IPR051465">
    <property type="entry name" value="Cell_Envelope_Struct_Comp"/>
</dbReference>
<dbReference type="EMBL" id="BDQX01000289">
    <property type="protein sequence ID" value="GBG10043.1"/>
    <property type="molecule type" value="Genomic_DNA"/>
</dbReference>
<evidence type="ECO:0000313" key="2">
    <source>
        <dbReference type="EMBL" id="GBG10043.1"/>
    </source>
</evidence>
<dbReference type="PANTHER" id="PTHR43308">
    <property type="entry name" value="OUTER MEMBRANE PROTEIN ALPHA-RELATED"/>
    <property type="match status" value="1"/>
</dbReference>
<organism evidence="2 3">
    <name type="scientific">Paenibacillus agaridevorans</name>
    <dbReference type="NCBI Taxonomy" id="171404"/>
    <lineage>
        <taxon>Bacteria</taxon>
        <taxon>Bacillati</taxon>
        <taxon>Bacillota</taxon>
        <taxon>Bacilli</taxon>
        <taxon>Bacillales</taxon>
        <taxon>Paenibacillaceae</taxon>
        <taxon>Paenibacillus</taxon>
    </lineage>
</organism>
<evidence type="ECO:0000259" key="1">
    <source>
        <dbReference type="PROSITE" id="PS51272"/>
    </source>
</evidence>
<proteinExistence type="predicted"/>
<dbReference type="Pfam" id="PF12733">
    <property type="entry name" value="Cadherin-like"/>
    <property type="match status" value="1"/>
</dbReference>
<reference evidence="2 3" key="1">
    <citation type="submission" date="2017-08" db="EMBL/GenBank/DDBJ databases">
        <title>Substantial Increase in Enzyme Production by Combined Drug-Resistance Mutations in Paenibacillus agaridevorans.</title>
        <authorList>
            <person name="Tanaka Y."/>
            <person name="Funane K."/>
            <person name="Hosaka T."/>
            <person name="Shiwa Y."/>
            <person name="Fujita N."/>
            <person name="Miyazaki T."/>
            <person name="Yoshikawa H."/>
            <person name="Murakami K."/>
            <person name="Kasahara K."/>
            <person name="Inaoka T."/>
            <person name="Hiraga Y."/>
            <person name="Ochi K."/>
        </authorList>
    </citation>
    <scope>NUCLEOTIDE SEQUENCE [LARGE SCALE GENOMIC DNA]</scope>
    <source>
        <strain evidence="2 3">T-3040</strain>
    </source>
</reference>
<dbReference type="InterPro" id="IPR044016">
    <property type="entry name" value="Big_13"/>
</dbReference>
<name>A0A2R5F1F7_9BACL</name>
<dbReference type="PROSITE" id="PS51272">
    <property type="entry name" value="SLH"/>
    <property type="match status" value="3"/>
</dbReference>